<dbReference type="FunCoup" id="A0A1V9X662">
    <property type="interactions" value="1400"/>
</dbReference>
<dbReference type="GO" id="GO:0061630">
    <property type="term" value="F:ubiquitin protein ligase activity"/>
    <property type="evidence" value="ECO:0007669"/>
    <property type="project" value="InterPro"/>
</dbReference>
<evidence type="ECO:0000256" key="2">
    <source>
        <dbReference type="ARBA" id="ARBA00008126"/>
    </source>
</evidence>
<dbReference type="Proteomes" id="UP000192247">
    <property type="component" value="Unassembled WGS sequence"/>
</dbReference>
<dbReference type="OrthoDB" id="116827at2759"/>
<sequence length="267" mass="30004">MTRHAKNCTAGSVYTYHEKMKDMKMGGYGTQSERLGKDAQREFDCCCLTLHPCRDPVITPEGFLYDREAILEYIIKQKLSITKKRKEFERQEKKREDELKHPESKKTKNATTTKTNEITPALPSFWIPTLTPQASVSSTISLKAPESEVLCPMSGQPIRAKKLYPVKWTLLPDDGQGKALIAKKSRYMCAVSHDILGNSVPCAYLKTSGHVVTVECLEKVIKKEWIDPINGAKIKKKDIIIMQRGGTGFSSTNEQLTAAVQRPVIQS</sequence>
<dbReference type="CDD" id="cd16662">
    <property type="entry name" value="RING-Ubox2_NOSIP"/>
    <property type="match status" value="1"/>
</dbReference>
<evidence type="ECO:0000256" key="1">
    <source>
        <dbReference type="ARBA" id="ARBA00004123"/>
    </source>
</evidence>
<comment type="caution">
    <text evidence="7">The sequence shown here is derived from an EMBL/GenBank/DDBJ whole genome shotgun (WGS) entry which is preliminary data.</text>
</comment>
<dbReference type="EMBL" id="MNPL01023132">
    <property type="protein sequence ID" value="OQR68873.1"/>
    <property type="molecule type" value="Genomic_DNA"/>
</dbReference>
<keyword evidence="8" id="KW-1185">Reference proteome</keyword>
<evidence type="ECO:0000259" key="6">
    <source>
        <dbReference type="Pfam" id="PF15906"/>
    </source>
</evidence>
<dbReference type="PANTHER" id="PTHR13063:SF10">
    <property type="entry name" value="NITRIC OXIDE SYNTHASE-INTERACTING PROTEIN"/>
    <property type="match status" value="1"/>
</dbReference>
<name>A0A1V9X662_9ACAR</name>
<dbReference type="STRING" id="418985.A0A1V9X662"/>
<proteinExistence type="inferred from homology"/>
<accession>A0A1V9X662</accession>
<dbReference type="Pfam" id="PF15906">
    <property type="entry name" value="zf-NOSIP"/>
    <property type="match status" value="1"/>
</dbReference>
<dbReference type="PIRSF" id="PIRSF023577">
    <property type="entry name" value="ENOS_interacting"/>
    <property type="match status" value="1"/>
</dbReference>
<dbReference type="SUPFAM" id="SSF57850">
    <property type="entry name" value="RING/U-box"/>
    <property type="match status" value="2"/>
</dbReference>
<dbReference type="Gene3D" id="3.30.40.10">
    <property type="entry name" value="Zinc/RING finger domain, C3HC4 (zinc finger)"/>
    <property type="match status" value="2"/>
</dbReference>
<comment type="similarity">
    <text evidence="2 4">Belongs to the NOSIP family.</text>
</comment>
<protein>
    <recommendedName>
        <fullName evidence="4">Nitric oxide synthase-interacting protein homolog</fullName>
    </recommendedName>
</protein>
<feature type="compositionally biased region" description="Basic and acidic residues" evidence="5">
    <location>
        <begin position="86"/>
        <end position="106"/>
    </location>
</feature>
<reference evidence="7 8" key="1">
    <citation type="journal article" date="2017" name="Gigascience">
        <title>Draft genome of the honey bee ectoparasitic mite, Tropilaelaps mercedesae, is shaped by the parasitic life history.</title>
        <authorList>
            <person name="Dong X."/>
            <person name="Armstrong S.D."/>
            <person name="Xia D."/>
            <person name="Makepeace B.L."/>
            <person name="Darby A.C."/>
            <person name="Kadowaki T."/>
        </authorList>
    </citation>
    <scope>NUCLEOTIDE SEQUENCE [LARGE SCALE GENOMIC DNA]</scope>
    <source>
        <strain evidence="7">Wuxi-XJTLU</strain>
    </source>
</reference>
<feature type="region of interest" description="Disordered" evidence="5">
    <location>
        <begin position="85"/>
        <end position="114"/>
    </location>
</feature>
<organism evidence="7 8">
    <name type="scientific">Tropilaelaps mercedesae</name>
    <dbReference type="NCBI Taxonomy" id="418985"/>
    <lineage>
        <taxon>Eukaryota</taxon>
        <taxon>Metazoa</taxon>
        <taxon>Ecdysozoa</taxon>
        <taxon>Arthropoda</taxon>
        <taxon>Chelicerata</taxon>
        <taxon>Arachnida</taxon>
        <taxon>Acari</taxon>
        <taxon>Parasitiformes</taxon>
        <taxon>Mesostigmata</taxon>
        <taxon>Gamasina</taxon>
        <taxon>Dermanyssoidea</taxon>
        <taxon>Laelapidae</taxon>
        <taxon>Tropilaelaps</taxon>
    </lineage>
</organism>
<evidence type="ECO:0000256" key="3">
    <source>
        <dbReference type="ARBA" id="ARBA00023242"/>
    </source>
</evidence>
<evidence type="ECO:0000256" key="5">
    <source>
        <dbReference type="SAM" id="MobiDB-lite"/>
    </source>
</evidence>
<comment type="subcellular location">
    <subcellularLocation>
        <location evidence="1 4">Nucleus</location>
    </subcellularLocation>
</comment>
<dbReference type="InterPro" id="IPR013083">
    <property type="entry name" value="Znf_RING/FYVE/PHD"/>
</dbReference>
<dbReference type="InterPro" id="IPR031790">
    <property type="entry name" value="Znf-NOSIP"/>
</dbReference>
<evidence type="ECO:0000313" key="7">
    <source>
        <dbReference type="EMBL" id="OQR68873.1"/>
    </source>
</evidence>
<dbReference type="AlphaFoldDB" id="A0A1V9X662"/>
<dbReference type="CDD" id="cd16661">
    <property type="entry name" value="RING-Ubox1_NOSIP"/>
    <property type="match status" value="1"/>
</dbReference>
<dbReference type="InterPro" id="IPR016818">
    <property type="entry name" value="NOSIP"/>
</dbReference>
<dbReference type="InParanoid" id="A0A1V9X662"/>
<evidence type="ECO:0000256" key="4">
    <source>
        <dbReference type="PIRNR" id="PIRNR023577"/>
    </source>
</evidence>
<feature type="domain" description="Nitric oxide synthase-interacting protein zinc-finger" evidence="6">
    <location>
        <begin position="4"/>
        <end position="78"/>
    </location>
</feature>
<dbReference type="PANTHER" id="PTHR13063">
    <property type="entry name" value="ENOS INTERACTING PROTEIN"/>
    <property type="match status" value="1"/>
</dbReference>
<dbReference type="GO" id="GO:0005634">
    <property type="term" value="C:nucleus"/>
    <property type="evidence" value="ECO:0007669"/>
    <property type="project" value="UniProtKB-SubCell"/>
</dbReference>
<keyword evidence="3 4" id="KW-0539">Nucleus</keyword>
<evidence type="ECO:0000313" key="8">
    <source>
        <dbReference type="Proteomes" id="UP000192247"/>
    </source>
</evidence>
<gene>
    <name evidence="7" type="ORF">BIW11_12630</name>
</gene>